<accession>A0A484LXC6</accession>
<dbReference type="OrthoDB" id="65569at2759"/>
<reference evidence="2 3" key="1">
    <citation type="submission" date="2018-04" db="EMBL/GenBank/DDBJ databases">
        <authorList>
            <person name="Vogel A."/>
        </authorList>
    </citation>
    <scope>NUCLEOTIDE SEQUENCE [LARGE SCALE GENOMIC DNA]</scope>
</reference>
<dbReference type="AlphaFoldDB" id="A0A484LXC6"/>
<dbReference type="Proteomes" id="UP000595140">
    <property type="component" value="Unassembled WGS sequence"/>
</dbReference>
<evidence type="ECO:0000256" key="1">
    <source>
        <dbReference type="SAM" id="MobiDB-lite"/>
    </source>
</evidence>
<name>A0A484LXC6_9ASTE</name>
<keyword evidence="3" id="KW-1185">Reference proteome</keyword>
<gene>
    <name evidence="2" type="ORF">CCAM_LOCUS22392</name>
</gene>
<feature type="compositionally biased region" description="Basic and acidic residues" evidence="1">
    <location>
        <begin position="55"/>
        <end position="69"/>
    </location>
</feature>
<evidence type="ECO:0000313" key="2">
    <source>
        <dbReference type="EMBL" id="VFQ80616.1"/>
    </source>
</evidence>
<feature type="region of interest" description="Disordered" evidence="1">
    <location>
        <begin position="28"/>
        <end position="71"/>
    </location>
</feature>
<dbReference type="EMBL" id="OOIL02002123">
    <property type="protein sequence ID" value="VFQ80616.1"/>
    <property type="molecule type" value="Genomic_DNA"/>
</dbReference>
<evidence type="ECO:0000313" key="3">
    <source>
        <dbReference type="Proteomes" id="UP000595140"/>
    </source>
</evidence>
<protein>
    <submittedName>
        <fullName evidence="2">Uncharacterized protein</fullName>
    </submittedName>
</protein>
<organism evidence="2 3">
    <name type="scientific">Cuscuta campestris</name>
    <dbReference type="NCBI Taxonomy" id="132261"/>
    <lineage>
        <taxon>Eukaryota</taxon>
        <taxon>Viridiplantae</taxon>
        <taxon>Streptophyta</taxon>
        <taxon>Embryophyta</taxon>
        <taxon>Tracheophyta</taxon>
        <taxon>Spermatophyta</taxon>
        <taxon>Magnoliopsida</taxon>
        <taxon>eudicotyledons</taxon>
        <taxon>Gunneridae</taxon>
        <taxon>Pentapetalae</taxon>
        <taxon>asterids</taxon>
        <taxon>lamiids</taxon>
        <taxon>Solanales</taxon>
        <taxon>Convolvulaceae</taxon>
        <taxon>Cuscuteae</taxon>
        <taxon>Cuscuta</taxon>
        <taxon>Cuscuta subgen. Grammica</taxon>
        <taxon>Cuscuta sect. Cleistogrammica</taxon>
    </lineage>
</organism>
<sequence length="192" mass="21193">MLGAIKILIDTLPYASNVVSTVIEQNAEAQDHASKEESRVDSQVGDEVDTGPEAINKDDGRSNVVDKNEGPLAEDVANVDKPDLTFQEFSTSAGVVIEEYAISKSVDKVRDEDGKQAPAPMLIDTIKLFELVDVVKTEHLVSPRATTYVLRPVLSFHHFSPRSKMVEDSKSGLLLWFNILSPVLKHEWEPPP</sequence>
<feature type="compositionally biased region" description="Basic and acidic residues" evidence="1">
    <location>
        <begin position="29"/>
        <end position="40"/>
    </location>
</feature>
<proteinExistence type="predicted"/>